<proteinExistence type="predicted"/>
<evidence type="ECO:0000313" key="2">
    <source>
        <dbReference type="Proteomes" id="UP000683428"/>
    </source>
</evidence>
<sequence length="152" mass="16406">MGLLVLVGGCSSLNNKTYPSSGPLVPTASIQLTSKVSYALDNLVMTAAGAWLAYEVFEPLAPNWELDEAKVGDGLYVINLRMKRFHNGGDGEAMWLLRQRAEVLQRGGGYASYRIVAYEEGIQSSTPIPQRFSQGLVQLVKAGETVTPGTGR</sequence>
<organism evidence="1 2">
    <name type="scientific">Azospira inquinata</name>
    <dbReference type="NCBI Taxonomy" id="2785627"/>
    <lineage>
        <taxon>Bacteria</taxon>
        <taxon>Pseudomonadati</taxon>
        <taxon>Pseudomonadota</taxon>
        <taxon>Betaproteobacteria</taxon>
        <taxon>Rhodocyclales</taxon>
        <taxon>Rhodocyclaceae</taxon>
        <taxon>Azospira</taxon>
    </lineage>
</organism>
<accession>A0A975SM40</accession>
<dbReference type="RefSeq" id="WP_216129074.1">
    <property type="nucleotide sequence ID" value="NZ_CP064782.1"/>
</dbReference>
<evidence type="ECO:0000313" key="1">
    <source>
        <dbReference type="EMBL" id="QWT48410.1"/>
    </source>
</evidence>
<dbReference type="KEGG" id="aiq:Azoinq_11160"/>
<name>A0A975SM40_9RHOO</name>
<protein>
    <submittedName>
        <fullName evidence="1">Uncharacterized protein</fullName>
    </submittedName>
</protein>
<dbReference type="Proteomes" id="UP000683428">
    <property type="component" value="Chromosome"/>
</dbReference>
<keyword evidence="2" id="KW-1185">Reference proteome</keyword>
<reference evidence="1" key="1">
    <citation type="submission" date="2020-11" db="EMBL/GenBank/DDBJ databases">
        <title>Azospira inquinata sp. nov.</title>
        <authorList>
            <person name="Moe W.M."/>
            <person name="Mikes M.C."/>
        </authorList>
    </citation>
    <scope>NUCLEOTIDE SEQUENCE</scope>
    <source>
        <strain evidence="1">Azo-3</strain>
    </source>
</reference>
<dbReference type="EMBL" id="CP064782">
    <property type="protein sequence ID" value="QWT48410.1"/>
    <property type="molecule type" value="Genomic_DNA"/>
</dbReference>
<dbReference type="AlphaFoldDB" id="A0A975SM40"/>
<gene>
    <name evidence="1" type="ORF">Azoinq_11160</name>
</gene>